<feature type="transmembrane region" description="Helical" evidence="1">
    <location>
        <begin position="78"/>
        <end position="98"/>
    </location>
</feature>
<keyword evidence="3" id="KW-1185">Reference proteome</keyword>
<evidence type="ECO:0000313" key="3">
    <source>
        <dbReference type="Proteomes" id="UP001341281"/>
    </source>
</evidence>
<keyword evidence="1" id="KW-0472">Membrane</keyword>
<dbReference type="AlphaFoldDB" id="A0AAQ3TQA2"/>
<dbReference type="InterPro" id="IPR045501">
    <property type="entry name" value="DUF6490"/>
</dbReference>
<gene>
    <name evidence="2" type="ORF">U9M48_025208</name>
</gene>
<accession>A0AAQ3TQA2</accession>
<keyword evidence="1" id="KW-1133">Transmembrane helix</keyword>
<dbReference type="EMBL" id="CP144749">
    <property type="protein sequence ID" value="WVZ77329.1"/>
    <property type="molecule type" value="Genomic_DNA"/>
</dbReference>
<dbReference type="Proteomes" id="UP001341281">
    <property type="component" value="Chromosome 05"/>
</dbReference>
<keyword evidence="1" id="KW-0812">Transmembrane</keyword>
<protein>
    <submittedName>
        <fullName evidence="2">Uncharacterized protein</fullName>
    </submittedName>
</protein>
<sequence>MPSAQTEPRDRHGGKGPSLLGILGFLLLAFNAATAVYSAHRGLGAIAFVAFCYLDIILLIYCLRLYETTPPGTPRRGHLRVAMWLLTTALTFAFYPLVEFWLQIGPGT</sequence>
<dbReference type="PANTHER" id="PTHR46610:SF7">
    <property type="entry name" value="OS02G0216300 PROTEIN"/>
    <property type="match status" value="1"/>
</dbReference>
<evidence type="ECO:0000256" key="1">
    <source>
        <dbReference type="SAM" id="Phobius"/>
    </source>
</evidence>
<feature type="transmembrane region" description="Helical" evidence="1">
    <location>
        <begin position="45"/>
        <end position="66"/>
    </location>
</feature>
<organism evidence="2 3">
    <name type="scientific">Paspalum notatum var. saurae</name>
    <dbReference type="NCBI Taxonomy" id="547442"/>
    <lineage>
        <taxon>Eukaryota</taxon>
        <taxon>Viridiplantae</taxon>
        <taxon>Streptophyta</taxon>
        <taxon>Embryophyta</taxon>
        <taxon>Tracheophyta</taxon>
        <taxon>Spermatophyta</taxon>
        <taxon>Magnoliopsida</taxon>
        <taxon>Liliopsida</taxon>
        <taxon>Poales</taxon>
        <taxon>Poaceae</taxon>
        <taxon>PACMAD clade</taxon>
        <taxon>Panicoideae</taxon>
        <taxon>Andropogonodae</taxon>
        <taxon>Paspaleae</taxon>
        <taxon>Paspalinae</taxon>
        <taxon>Paspalum</taxon>
    </lineage>
</organism>
<proteinExistence type="predicted"/>
<dbReference type="Pfam" id="PF20100">
    <property type="entry name" value="DUF6490"/>
    <property type="match status" value="1"/>
</dbReference>
<dbReference type="PANTHER" id="PTHR46610">
    <property type="entry name" value="OS05G0181300 PROTEIN"/>
    <property type="match status" value="1"/>
</dbReference>
<reference evidence="2 3" key="1">
    <citation type="submission" date="2024-02" db="EMBL/GenBank/DDBJ databases">
        <title>High-quality chromosome-scale genome assembly of Pensacola bahiagrass (Paspalum notatum Flugge var. saurae).</title>
        <authorList>
            <person name="Vega J.M."/>
            <person name="Podio M."/>
            <person name="Orjuela J."/>
            <person name="Siena L.A."/>
            <person name="Pessino S.C."/>
            <person name="Combes M.C."/>
            <person name="Mariac C."/>
            <person name="Albertini E."/>
            <person name="Pupilli F."/>
            <person name="Ortiz J.P.A."/>
            <person name="Leblanc O."/>
        </authorList>
    </citation>
    <scope>NUCLEOTIDE SEQUENCE [LARGE SCALE GENOMIC DNA]</scope>
    <source>
        <strain evidence="2">R1</strain>
        <tissue evidence="2">Leaf</tissue>
    </source>
</reference>
<feature type="transmembrane region" description="Helical" evidence="1">
    <location>
        <begin position="19"/>
        <end position="39"/>
    </location>
</feature>
<evidence type="ECO:0000313" key="2">
    <source>
        <dbReference type="EMBL" id="WVZ77329.1"/>
    </source>
</evidence>
<name>A0AAQ3TQA2_PASNO</name>